<dbReference type="Proteomes" id="UP000785679">
    <property type="component" value="Unassembled WGS sequence"/>
</dbReference>
<keyword evidence="1" id="KW-0175">Coiled coil</keyword>
<accession>A0A8J8P6Q0</accession>
<feature type="compositionally biased region" description="Polar residues" evidence="2">
    <location>
        <begin position="35"/>
        <end position="46"/>
    </location>
</feature>
<protein>
    <submittedName>
        <fullName evidence="3">Uncharacterized protein</fullName>
    </submittedName>
</protein>
<feature type="region of interest" description="Disordered" evidence="2">
    <location>
        <begin position="29"/>
        <end position="52"/>
    </location>
</feature>
<evidence type="ECO:0000256" key="1">
    <source>
        <dbReference type="SAM" id="Coils"/>
    </source>
</evidence>
<sequence>MQLHDENQRKQFQMSGFLDDKEFFGSYRKPPTLGYHQSHQSSSNKVSADFKSRVSQNNNFSLSLDHEEQKENTPGSATKTITHHLRSVIQPIREEANSQEQSRNSGQWSVDSRQDRRSRVIVNVEDITMDDPLRIVENEYSFGRKKKKLSNLSNKIEEIKEGGGLQQALSQLTQTLQGQQAVNQGSVSPIGHVDLFEINQRYKKEHIISPEALLLHMQRSQAQGFGAFADFSQNKAGPWQNTVGSTNNHFQHTQPLRPYSVVQEVPLKDESGGSQEAFHRNQTTVSQNKNGALSVQRLGLETSFRQGAFPSLSAVSEHPRNQLPIQVPHIEQNFESPFEPKFEQRQSQFQAVQDEIQKQQNKLSRMLTKHKLKSMAAVRDANLDHKCATKFDRR</sequence>
<proteinExistence type="predicted"/>
<organism evidence="3 4">
    <name type="scientific">Halteria grandinella</name>
    <dbReference type="NCBI Taxonomy" id="5974"/>
    <lineage>
        <taxon>Eukaryota</taxon>
        <taxon>Sar</taxon>
        <taxon>Alveolata</taxon>
        <taxon>Ciliophora</taxon>
        <taxon>Intramacronucleata</taxon>
        <taxon>Spirotrichea</taxon>
        <taxon>Stichotrichia</taxon>
        <taxon>Sporadotrichida</taxon>
        <taxon>Halteriidae</taxon>
        <taxon>Halteria</taxon>
    </lineage>
</organism>
<name>A0A8J8P6Q0_HALGN</name>
<dbReference type="AlphaFoldDB" id="A0A8J8P6Q0"/>
<feature type="compositionally biased region" description="Polar residues" evidence="2">
    <location>
        <begin position="98"/>
        <end position="108"/>
    </location>
</feature>
<feature type="region of interest" description="Disordered" evidence="2">
    <location>
        <begin position="94"/>
        <end position="115"/>
    </location>
</feature>
<reference evidence="3" key="1">
    <citation type="submission" date="2019-06" db="EMBL/GenBank/DDBJ databases">
        <authorList>
            <person name="Zheng W."/>
        </authorList>
    </citation>
    <scope>NUCLEOTIDE SEQUENCE</scope>
    <source>
        <strain evidence="3">QDHG01</strain>
    </source>
</reference>
<evidence type="ECO:0000313" key="4">
    <source>
        <dbReference type="Proteomes" id="UP000785679"/>
    </source>
</evidence>
<evidence type="ECO:0000313" key="3">
    <source>
        <dbReference type="EMBL" id="TNV86516.1"/>
    </source>
</evidence>
<comment type="caution">
    <text evidence="3">The sequence shown here is derived from an EMBL/GenBank/DDBJ whole genome shotgun (WGS) entry which is preliminary data.</text>
</comment>
<evidence type="ECO:0000256" key="2">
    <source>
        <dbReference type="SAM" id="MobiDB-lite"/>
    </source>
</evidence>
<gene>
    <name evidence="3" type="ORF">FGO68_gene17210</name>
</gene>
<dbReference type="EMBL" id="RRYP01001022">
    <property type="protein sequence ID" value="TNV86516.1"/>
    <property type="molecule type" value="Genomic_DNA"/>
</dbReference>
<feature type="region of interest" description="Disordered" evidence="2">
    <location>
        <begin position="61"/>
        <end position="80"/>
    </location>
</feature>
<keyword evidence="4" id="KW-1185">Reference proteome</keyword>
<feature type="coiled-coil region" evidence="1">
    <location>
        <begin position="342"/>
        <end position="369"/>
    </location>
</feature>